<organism evidence="2 3">
    <name type="scientific">Methylacidimicrobium cyclopophantes</name>
    <dbReference type="NCBI Taxonomy" id="1041766"/>
    <lineage>
        <taxon>Bacteria</taxon>
        <taxon>Pseudomonadati</taxon>
        <taxon>Verrucomicrobiota</taxon>
        <taxon>Methylacidimicrobium</taxon>
    </lineage>
</organism>
<evidence type="ECO:0000256" key="1">
    <source>
        <dbReference type="SAM" id="SignalP"/>
    </source>
</evidence>
<accession>A0A5E6MGA4</accession>
<keyword evidence="1" id="KW-0732">Signal</keyword>
<name>A0A5E6MGA4_9BACT</name>
<dbReference type="OrthoDB" id="190299at2"/>
<evidence type="ECO:0000313" key="3">
    <source>
        <dbReference type="Proteomes" id="UP000381693"/>
    </source>
</evidence>
<protein>
    <submittedName>
        <fullName evidence="2">Uncharacterized protein</fullName>
    </submittedName>
</protein>
<dbReference type="EMBL" id="CABFUZ020000218">
    <property type="protein sequence ID" value="VVM08042.1"/>
    <property type="molecule type" value="Genomic_DNA"/>
</dbReference>
<feature type="signal peptide" evidence="1">
    <location>
        <begin position="1"/>
        <end position="20"/>
    </location>
</feature>
<dbReference type="RefSeq" id="WP_142525858.1">
    <property type="nucleotide sequence ID" value="NZ_CABFUZ020000218.1"/>
</dbReference>
<comment type="caution">
    <text evidence="2">The sequence shown here is derived from an EMBL/GenBank/DDBJ whole genome shotgun (WGS) entry which is preliminary data.</text>
</comment>
<feature type="chain" id="PRO_5022887539" evidence="1">
    <location>
        <begin position="21"/>
        <end position="177"/>
    </location>
</feature>
<evidence type="ECO:0000313" key="2">
    <source>
        <dbReference type="EMBL" id="VVM08042.1"/>
    </source>
</evidence>
<gene>
    <name evidence="2" type="ORF">MAMC_01946</name>
</gene>
<keyword evidence="3" id="KW-1185">Reference proteome</keyword>
<proteinExistence type="predicted"/>
<dbReference type="Proteomes" id="UP000381693">
    <property type="component" value="Unassembled WGS sequence"/>
</dbReference>
<sequence length="177" mass="20359">MRAWIVVAVLFSVFCRQALADESPILLPNTTPRLARYLEQLPLKAQQEIARRFRPELSYDLIGSSPVPDAAGKAIVEIELSTESSRGVLVFLTSGSDARFLFLDDLPYRIPDRFRLSDAEKRTIALVFARYEKTEFKDRDWARMWFSRPSVMTSWQLQAYRELGMLPHDFGRPGYGP</sequence>
<dbReference type="AlphaFoldDB" id="A0A5E6MGA4"/>
<reference evidence="2" key="1">
    <citation type="submission" date="2019-09" db="EMBL/GenBank/DDBJ databases">
        <authorList>
            <person name="Cremers G."/>
        </authorList>
    </citation>
    <scope>NUCLEOTIDE SEQUENCE [LARGE SCALE GENOMIC DNA]</scope>
    <source>
        <strain evidence="2">3B</strain>
    </source>
</reference>